<comment type="similarity">
    <text evidence="1">Belongs to the 'phage' integrase family.</text>
</comment>
<accession>A0A410GA21</accession>
<evidence type="ECO:0000256" key="2">
    <source>
        <dbReference type="ARBA" id="ARBA00022908"/>
    </source>
</evidence>
<dbReference type="PANTHER" id="PTHR30629">
    <property type="entry name" value="PROPHAGE INTEGRASE"/>
    <property type="match status" value="1"/>
</dbReference>
<keyword evidence="7" id="KW-1185">Reference proteome</keyword>
<evidence type="ECO:0000313" key="6">
    <source>
        <dbReference type="EMBL" id="QAA93154.1"/>
    </source>
</evidence>
<evidence type="ECO:0000256" key="3">
    <source>
        <dbReference type="ARBA" id="ARBA00023125"/>
    </source>
</evidence>
<dbReference type="InterPro" id="IPR050808">
    <property type="entry name" value="Phage_Integrase"/>
</dbReference>
<dbReference type="AlphaFoldDB" id="A0A410GA21"/>
<proteinExistence type="inferred from homology"/>
<dbReference type="InterPro" id="IPR010998">
    <property type="entry name" value="Integrase_recombinase_N"/>
</dbReference>
<dbReference type="InterPro" id="IPR053876">
    <property type="entry name" value="Phage_int_M"/>
</dbReference>
<dbReference type="KEGG" id="pus:CKA81_04365"/>
<dbReference type="Gene3D" id="1.10.150.130">
    <property type="match status" value="1"/>
</dbReference>
<evidence type="ECO:0000259" key="5">
    <source>
        <dbReference type="PROSITE" id="PS51898"/>
    </source>
</evidence>
<dbReference type="GO" id="GO:0003677">
    <property type="term" value="F:DNA binding"/>
    <property type="evidence" value="ECO:0007669"/>
    <property type="project" value="UniProtKB-KW"/>
</dbReference>
<dbReference type="CDD" id="cd00801">
    <property type="entry name" value="INT_P4_C"/>
    <property type="match status" value="1"/>
</dbReference>
<gene>
    <name evidence="6" type="ORF">CKA81_04365</name>
</gene>
<dbReference type="InterPro" id="IPR025166">
    <property type="entry name" value="Integrase_DNA_bind_dom"/>
</dbReference>
<dbReference type="RefSeq" id="WP_128354214.1">
    <property type="nucleotide sequence ID" value="NZ_CP022987.1"/>
</dbReference>
<sequence length="400" mass="45696">MLTDTMLRNIKPRDKQYKLADREGLYVAVSVTGTISFRYNYRLNNRSETLTFGRYGADGITLAEARSMLQEAKKKIAAGQSPAQDKARSKGKLRAEKRFGVWAQEYLRGHEMAESTRDMRRSVYMRDLKPFFDNRLLHEITEEDVRGRADTIVERGAPATAVMAREIVMMIYRWAGARGYKGENPAEGIPPTSIARFKARDRSLGPDEIGLLYTYLDRIGTSPVIRLGLRLLLLTMVRKSELIEATWDEVNFTDAVWSIPAARMKRRNPHNVYLSTQALDIFTALQVCAGGSRWVLPGRYDTEICMSKATFNQVTKLIWTAAQADKKHLPQFSPHDFRRTASTLLHEAGYNSDWVEKCLAHEQKGVRGIYNRAEYAEGRRDMLQDWANMIDGWTKDRPSA</sequence>
<dbReference type="Pfam" id="PF00589">
    <property type="entry name" value="Phage_integrase"/>
    <property type="match status" value="1"/>
</dbReference>
<organism evidence="6 7">
    <name type="scientific">Pollutimonas thiosulfatoxidans</name>
    <dbReference type="NCBI Taxonomy" id="2028345"/>
    <lineage>
        <taxon>Bacteria</taxon>
        <taxon>Pseudomonadati</taxon>
        <taxon>Pseudomonadota</taxon>
        <taxon>Betaproteobacteria</taxon>
        <taxon>Burkholderiales</taxon>
        <taxon>Alcaligenaceae</taxon>
        <taxon>Pollutimonas</taxon>
    </lineage>
</organism>
<keyword evidence="3" id="KW-0238">DNA-binding</keyword>
<evidence type="ECO:0000256" key="1">
    <source>
        <dbReference type="ARBA" id="ARBA00008857"/>
    </source>
</evidence>
<dbReference type="Gene3D" id="1.10.443.10">
    <property type="entry name" value="Intergrase catalytic core"/>
    <property type="match status" value="1"/>
</dbReference>
<dbReference type="Pfam" id="PF13356">
    <property type="entry name" value="Arm-DNA-bind_3"/>
    <property type="match status" value="1"/>
</dbReference>
<dbReference type="PANTHER" id="PTHR30629:SF2">
    <property type="entry name" value="PROPHAGE INTEGRASE INTS-RELATED"/>
    <property type="match status" value="1"/>
</dbReference>
<reference evidence="6 7" key="1">
    <citation type="submission" date="2017-08" db="EMBL/GenBank/DDBJ databases">
        <authorList>
            <person name="Park S.-J."/>
            <person name="Kim H."/>
        </authorList>
    </citation>
    <scope>NUCLEOTIDE SEQUENCE [LARGE SCALE GENOMIC DNA]</scope>
    <source>
        <strain evidence="7">ye3</strain>
    </source>
</reference>
<evidence type="ECO:0000256" key="4">
    <source>
        <dbReference type="ARBA" id="ARBA00023172"/>
    </source>
</evidence>
<feature type="domain" description="Tyr recombinase" evidence="5">
    <location>
        <begin position="199"/>
        <end position="384"/>
    </location>
</feature>
<dbReference type="SUPFAM" id="SSF56349">
    <property type="entry name" value="DNA breaking-rejoining enzymes"/>
    <property type="match status" value="1"/>
</dbReference>
<dbReference type="InterPro" id="IPR038488">
    <property type="entry name" value="Integrase_DNA-bd_sf"/>
</dbReference>
<dbReference type="InterPro" id="IPR013762">
    <property type="entry name" value="Integrase-like_cat_sf"/>
</dbReference>
<evidence type="ECO:0000313" key="7">
    <source>
        <dbReference type="Proteomes" id="UP000283474"/>
    </source>
</evidence>
<protein>
    <submittedName>
        <fullName evidence="6">Integrase</fullName>
    </submittedName>
</protein>
<dbReference type="OrthoDB" id="9775880at2"/>
<dbReference type="GO" id="GO:0006310">
    <property type="term" value="P:DNA recombination"/>
    <property type="evidence" value="ECO:0007669"/>
    <property type="project" value="UniProtKB-KW"/>
</dbReference>
<name>A0A410GA21_9BURK</name>
<dbReference type="InterPro" id="IPR002104">
    <property type="entry name" value="Integrase_catalytic"/>
</dbReference>
<dbReference type="PROSITE" id="PS51898">
    <property type="entry name" value="TYR_RECOMBINASE"/>
    <property type="match status" value="1"/>
</dbReference>
<keyword evidence="2" id="KW-0229">DNA integration</keyword>
<dbReference type="GO" id="GO:0015074">
    <property type="term" value="P:DNA integration"/>
    <property type="evidence" value="ECO:0007669"/>
    <property type="project" value="UniProtKB-KW"/>
</dbReference>
<dbReference type="InterPro" id="IPR011010">
    <property type="entry name" value="DNA_brk_join_enz"/>
</dbReference>
<dbReference type="Gene3D" id="3.30.160.390">
    <property type="entry name" value="Integrase, DNA-binding domain"/>
    <property type="match status" value="1"/>
</dbReference>
<dbReference type="EMBL" id="CP022987">
    <property type="protein sequence ID" value="QAA93154.1"/>
    <property type="molecule type" value="Genomic_DNA"/>
</dbReference>
<dbReference type="Pfam" id="PF22022">
    <property type="entry name" value="Phage_int_M"/>
    <property type="match status" value="1"/>
</dbReference>
<keyword evidence="4" id="KW-0233">DNA recombination</keyword>
<dbReference type="Proteomes" id="UP000283474">
    <property type="component" value="Chromosome"/>
</dbReference>